<evidence type="ECO:0000256" key="6">
    <source>
        <dbReference type="ARBA" id="ARBA00022443"/>
    </source>
</evidence>
<feature type="compositionally biased region" description="Polar residues" evidence="14">
    <location>
        <begin position="830"/>
        <end position="843"/>
    </location>
</feature>
<dbReference type="GO" id="GO:1905605">
    <property type="term" value="P:positive regulation of blood-brain barrier permeability"/>
    <property type="evidence" value="ECO:0007669"/>
    <property type="project" value="TreeGrafter"/>
</dbReference>
<feature type="domain" description="PDZ" evidence="17">
    <location>
        <begin position="11"/>
        <end position="98"/>
    </location>
</feature>
<feature type="region of interest" description="Disordered" evidence="14">
    <location>
        <begin position="342"/>
        <end position="426"/>
    </location>
</feature>
<dbReference type="FunFam" id="2.30.42.10:FF:000013">
    <property type="entry name" value="Putative tight junction protein ZO-1"/>
    <property type="match status" value="1"/>
</dbReference>
<dbReference type="Ensembl" id="ENSCSRT00000013738.1">
    <property type="protein sequence ID" value="ENSCSRP00000013199.1"/>
    <property type="gene ID" value="ENSCSRG00000010036.1"/>
</dbReference>
<dbReference type="InterPro" id="IPR001452">
    <property type="entry name" value="SH3_domain"/>
</dbReference>
<proteinExistence type="inferred from homology"/>
<dbReference type="GO" id="GO:0005634">
    <property type="term" value="C:nucleus"/>
    <property type="evidence" value="ECO:0007669"/>
    <property type="project" value="UniProtKB-SubCell"/>
</dbReference>
<dbReference type="FunFam" id="3.40.50.300:FF:000110">
    <property type="entry name" value="tight junction protein ZO-1 isoform X1"/>
    <property type="match status" value="1"/>
</dbReference>
<feature type="domain" description="PDZ" evidence="17">
    <location>
        <begin position="253"/>
        <end position="331"/>
    </location>
</feature>
<evidence type="ECO:0000256" key="7">
    <source>
        <dbReference type="ARBA" id="ARBA00022475"/>
    </source>
</evidence>
<dbReference type="Pfam" id="PF00595">
    <property type="entry name" value="PDZ"/>
    <property type="match status" value="3"/>
</dbReference>
<evidence type="ECO:0000256" key="13">
    <source>
        <dbReference type="PROSITE-ProRule" id="PRU00192"/>
    </source>
</evidence>
<feature type="compositionally biased region" description="Polar residues" evidence="14">
    <location>
        <begin position="104"/>
        <end position="123"/>
    </location>
</feature>
<dbReference type="InterPro" id="IPR008145">
    <property type="entry name" value="GK/Ca_channel_bsu"/>
</dbReference>
<keyword evidence="8" id="KW-0597">Phosphoprotein</keyword>
<evidence type="ECO:0000259" key="16">
    <source>
        <dbReference type="PROSITE" id="PS50052"/>
    </source>
</evidence>
<accession>A0A8C3SG81</accession>
<dbReference type="InterPro" id="IPR036034">
    <property type="entry name" value="PDZ_sf"/>
</dbReference>
<dbReference type="SMART" id="SM00072">
    <property type="entry name" value="GuKc"/>
    <property type="match status" value="1"/>
</dbReference>
<feature type="region of interest" description="Disordered" evidence="14">
    <location>
        <begin position="830"/>
        <end position="950"/>
    </location>
</feature>
<evidence type="ECO:0000256" key="3">
    <source>
        <dbReference type="ARBA" id="ARBA00004435"/>
    </source>
</evidence>
<comment type="similarity">
    <text evidence="4">Belongs to the MAGUK family.</text>
</comment>
<dbReference type="GO" id="GO:0150105">
    <property type="term" value="P:protein localization to cell-cell junction"/>
    <property type="evidence" value="ECO:0007669"/>
    <property type="project" value="TreeGrafter"/>
</dbReference>
<evidence type="ECO:0000259" key="15">
    <source>
        <dbReference type="PROSITE" id="PS50002"/>
    </source>
</evidence>
<dbReference type="PANTHER" id="PTHR13865:SF11">
    <property type="entry name" value="TIGHT JUNCTION PROTEIN ZO-3"/>
    <property type="match status" value="1"/>
</dbReference>
<dbReference type="SMART" id="SM00228">
    <property type="entry name" value="PDZ"/>
    <property type="match status" value="3"/>
</dbReference>
<feature type="compositionally biased region" description="Low complexity" evidence="14">
    <location>
        <begin position="903"/>
        <end position="912"/>
    </location>
</feature>
<dbReference type="SUPFAM" id="SSF50156">
    <property type="entry name" value="PDZ domain-like"/>
    <property type="match status" value="3"/>
</dbReference>
<dbReference type="Gene3D" id="3.40.50.300">
    <property type="entry name" value="P-loop containing nucleotide triphosphate hydrolases"/>
    <property type="match status" value="1"/>
</dbReference>
<keyword evidence="9" id="KW-0677">Repeat</keyword>
<dbReference type="PRINTS" id="PR01597">
    <property type="entry name" value="ZONOCCLUDNS"/>
</dbReference>
<dbReference type="InterPro" id="IPR005420">
    <property type="entry name" value="ZO-3"/>
</dbReference>
<dbReference type="GO" id="GO:0005886">
    <property type="term" value="C:plasma membrane"/>
    <property type="evidence" value="ECO:0007669"/>
    <property type="project" value="UniProtKB-SubCell"/>
</dbReference>
<name>A0A8C3SG81_CHESE</name>
<feature type="compositionally biased region" description="Basic and acidic residues" evidence="14">
    <location>
        <begin position="342"/>
        <end position="353"/>
    </location>
</feature>
<dbReference type="Pfam" id="PF07653">
    <property type="entry name" value="SH3_2"/>
    <property type="match status" value="1"/>
</dbReference>
<dbReference type="PROSITE" id="PS50052">
    <property type="entry name" value="GUANYLATE_KINASE_2"/>
    <property type="match status" value="1"/>
</dbReference>
<evidence type="ECO:0000256" key="10">
    <source>
        <dbReference type="ARBA" id="ARBA00022949"/>
    </source>
</evidence>
<dbReference type="Gene3D" id="2.30.30.40">
    <property type="entry name" value="SH3 Domains"/>
    <property type="match status" value="1"/>
</dbReference>
<dbReference type="CDD" id="cd06729">
    <property type="entry name" value="PDZ3_ZO1-like_domain"/>
    <property type="match status" value="1"/>
</dbReference>
<keyword evidence="11" id="KW-0472">Membrane</keyword>
<feature type="region of interest" description="Disordered" evidence="14">
    <location>
        <begin position="103"/>
        <end position="229"/>
    </location>
</feature>
<dbReference type="AlphaFoldDB" id="A0A8C3SG81"/>
<sequence length="950" mass="105403">MEEMVIWEQHTVTLSKDPRRGFGIAISGGRDRPSGLAGDPSIVVSDVVPGGPADGRLQTRDHVVMVNGLSMENVSSSFAIQTLKTCGKLANITVKRPKKIQLPVTKTSQPLSSDSVHSPNTVRYDSDEEYGYQGDESSPRSTGKGYRYDSYNSSRPQDDADYSRGYDGDSSSERSSGRYRDNSDNRRQVSRSRRRSQDGSNRRQSQDSGSERQSYHRPHSTNGYGHEEDTNGLVLVSGFKRLPRQEVPMKPIRSVLVKQKEGEEYGLKLGSQIFIKHITETGLAAKDSSLHEGDLILKINGVTSENMSLADTRRLIEKSEGTLRLLVFRDSRQFLVNIPQVRDSDSDSSRLDDISDIGSELSHPPPAQSPQRAPEASRTNSLSEGRQLSRETENNAPVPDPREPAEERGASVSYGHPAARASEEDGYSPDAKIVRFVKAKSIGLRLAGGNDVGIFVAGVQEGSPADSQGIKEGDQVLQVNDTSFQSLTREDAVQYLLALPPGEEVVLLTQRKQDIYRKMVKSNVGDSFHIRTHFDFEKDTPSGLSFTRGEVFHVLDTLYRGKLGSWLAVRMGRDLQELDKGIIPNRSRAEQFASLESVLKATSGASSSGARAEFWKLRGLRGAKKNLRKSREDLSALTKQGHYPPYERVVLREASFRRPVVILGPISDIAMEKLSAELPDEFEIAQSVARDEGPSKVIKLDSVRQITEKDKHALLDITPSAVERLNYVQYYPVVVFCEPDSRQGIKAMRQWLAPDSKKSSRRLYAQAVKMKKNYGYLFTAAISLGGSTNAWYQSLKEIIRTQQARPIWTAEEQVDASPEEGLDLLNQQHSASTGDLTCDSRANSDYEDTDGEGGAYTDNELEDDYAQPALARSSEPVEPAEPQNPAERVAVSLASAPPRDGDQQPQGQWRQDYSSIREYEHSALKKKFTQARAYDSDEDEGYDWGPATDL</sequence>
<dbReference type="CDD" id="cd06727">
    <property type="entry name" value="PDZ1_ZO1-like"/>
    <property type="match status" value="1"/>
</dbReference>
<dbReference type="FunFam" id="2.30.42.10:FF:000075">
    <property type="entry name" value="Tight junction protein ZO-2 isoform 2"/>
    <property type="match status" value="1"/>
</dbReference>
<dbReference type="InterPro" id="IPR008144">
    <property type="entry name" value="Guanylate_kin-like_dom"/>
</dbReference>
<feature type="compositionally biased region" description="Basic and acidic residues" evidence="14">
    <location>
        <begin position="195"/>
        <end position="214"/>
    </location>
</feature>
<dbReference type="FunFam" id="2.30.42.10:FF:000009">
    <property type="entry name" value="Putative tight junction protein ZO-1"/>
    <property type="match status" value="1"/>
</dbReference>
<feature type="domain" description="SH3" evidence="15">
    <location>
        <begin position="525"/>
        <end position="593"/>
    </location>
</feature>
<feature type="domain" description="Guanylate kinase-like" evidence="16">
    <location>
        <begin position="682"/>
        <end position="800"/>
    </location>
</feature>
<dbReference type="SUPFAM" id="SSF50044">
    <property type="entry name" value="SH3-domain"/>
    <property type="match status" value="1"/>
</dbReference>
<dbReference type="GO" id="GO:0005923">
    <property type="term" value="C:bicellular tight junction"/>
    <property type="evidence" value="ECO:0007669"/>
    <property type="project" value="UniProtKB-SubCell"/>
</dbReference>
<evidence type="ECO:0000256" key="1">
    <source>
        <dbReference type="ARBA" id="ARBA00004123"/>
    </source>
</evidence>
<evidence type="ECO:0000256" key="14">
    <source>
        <dbReference type="SAM" id="MobiDB-lite"/>
    </source>
</evidence>
<protein>
    <submittedName>
        <fullName evidence="18">Tight junction protein 3</fullName>
    </submittedName>
</protein>
<keyword evidence="19" id="KW-1185">Reference proteome</keyword>
<dbReference type="GO" id="GO:0045216">
    <property type="term" value="P:cell-cell junction organization"/>
    <property type="evidence" value="ECO:0007669"/>
    <property type="project" value="TreeGrafter"/>
</dbReference>
<dbReference type="PROSITE" id="PS50106">
    <property type="entry name" value="PDZ"/>
    <property type="match status" value="3"/>
</dbReference>
<keyword evidence="12" id="KW-0539">Nucleus</keyword>
<evidence type="ECO:0000313" key="19">
    <source>
        <dbReference type="Proteomes" id="UP000694403"/>
    </source>
</evidence>
<dbReference type="InterPro" id="IPR036028">
    <property type="entry name" value="SH3-like_dom_sf"/>
</dbReference>
<keyword evidence="5" id="KW-0796">Tight junction</keyword>
<dbReference type="PROSITE" id="PS50002">
    <property type="entry name" value="SH3"/>
    <property type="match status" value="1"/>
</dbReference>
<evidence type="ECO:0000256" key="12">
    <source>
        <dbReference type="ARBA" id="ARBA00023242"/>
    </source>
</evidence>
<dbReference type="InterPro" id="IPR005417">
    <property type="entry name" value="ZO"/>
</dbReference>
<dbReference type="GO" id="GO:0098609">
    <property type="term" value="P:cell-cell adhesion"/>
    <property type="evidence" value="ECO:0007669"/>
    <property type="project" value="TreeGrafter"/>
</dbReference>
<dbReference type="SUPFAM" id="SSF52540">
    <property type="entry name" value="P-loop containing nucleoside triphosphate hydrolases"/>
    <property type="match status" value="1"/>
</dbReference>
<dbReference type="CDD" id="cd06728">
    <property type="entry name" value="PDZ2_ZO1-like_ds"/>
    <property type="match status" value="1"/>
</dbReference>
<reference evidence="18" key="2">
    <citation type="submission" date="2025-09" db="UniProtKB">
        <authorList>
            <consortium name="Ensembl"/>
        </authorList>
    </citation>
    <scope>IDENTIFICATION</scope>
</reference>
<feature type="compositionally biased region" description="Polar residues" evidence="14">
    <location>
        <begin position="377"/>
        <end position="386"/>
    </location>
</feature>
<dbReference type="PRINTS" id="PR01600">
    <property type="entry name" value="ZONOCCLUDNS3"/>
</dbReference>
<feature type="compositionally biased region" description="Basic and acidic residues" evidence="14">
    <location>
        <begin position="156"/>
        <end position="187"/>
    </location>
</feature>
<reference evidence="18" key="1">
    <citation type="submission" date="2025-08" db="UniProtKB">
        <authorList>
            <consortium name="Ensembl"/>
        </authorList>
    </citation>
    <scope>IDENTIFICATION</scope>
</reference>
<dbReference type="GO" id="GO:0090557">
    <property type="term" value="P:establishment of endothelial intestinal barrier"/>
    <property type="evidence" value="ECO:0007669"/>
    <property type="project" value="TreeGrafter"/>
</dbReference>
<dbReference type="InterPro" id="IPR027417">
    <property type="entry name" value="P-loop_NTPase"/>
</dbReference>
<evidence type="ECO:0000256" key="11">
    <source>
        <dbReference type="ARBA" id="ARBA00023136"/>
    </source>
</evidence>
<keyword evidence="10" id="KW-0965">Cell junction</keyword>
<keyword evidence="7" id="KW-1003">Cell membrane</keyword>
<feature type="compositionally biased region" description="Basic and acidic residues" evidence="14">
    <location>
        <begin position="400"/>
        <end position="409"/>
    </location>
</feature>
<dbReference type="PANTHER" id="PTHR13865">
    <property type="entry name" value="TIGHT JUNCTION PROTEIN"/>
    <property type="match status" value="1"/>
</dbReference>
<feature type="domain" description="PDZ" evidence="17">
    <location>
        <begin position="430"/>
        <end position="496"/>
    </location>
</feature>
<organism evidence="18 19">
    <name type="scientific">Chelydra serpentina</name>
    <name type="common">Snapping turtle</name>
    <name type="synonym">Testudo serpentina</name>
    <dbReference type="NCBI Taxonomy" id="8475"/>
    <lineage>
        <taxon>Eukaryota</taxon>
        <taxon>Metazoa</taxon>
        <taxon>Chordata</taxon>
        <taxon>Craniata</taxon>
        <taxon>Vertebrata</taxon>
        <taxon>Euteleostomi</taxon>
        <taxon>Archelosauria</taxon>
        <taxon>Testudinata</taxon>
        <taxon>Testudines</taxon>
        <taxon>Cryptodira</taxon>
        <taxon>Durocryptodira</taxon>
        <taxon>Americhelydia</taxon>
        <taxon>Chelydroidea</taxon>
        <taxon>Chelydridae</taxon>
        <taxon>Chelydra</taxon>
    </lineage>
</organism>
<dbReference type="CDD" id="cd12028">
    <property type="entry name" value="SH3_ZO-3"/>
    <property type="match status" value="1"/>
</dbReference>
<evidence type="ECO:0000256" key="2">
    <source>
        <dbReference type="ARBA" id="ARBA00004413"/>
    </source>
</evidence>
<dbReference type="Proteomes" id="UP000694403">
    <property type="component" value="Unplaced"/>
</dbReference>
<evidence type="ECO:0000256" key="4">
    <source>
        <dbReference type="ARBA" id="ARBA00007014"/>
    </source>
</evidence>
<evidence type="ECO:0000256" key="9">
    <source>
        <dbReference type="ARBA" id="ARBA00022737"/>
    </source>
</evidence>
<dbReference type="InterPro" id="IPR001478">
    <property type="entry name" value="PDZ"/>
</dbReference>
<comment type="subcellular location">
    <subcellularLocation>
        <location evidence="3">Cell junction</location>
        <location evidence="3">Tight junction</location>
    </subcellularLocation>
    <subcellularLocation>
        <location evidence="2">Cell membrane</location>
        <topology evidence="2">Peripheral membrane protein</topology>
        <orientation evidence="2">Cytoplasmic side</orientation>
    </subcellularLocation>
    <subcellularLocation>
        <location evidence="1">Nucleus</location>
    </subcellularLocation>
</comment>
<dbReference type="Pfam" id="PF00625">
    <property type="entry name" value="Guanylate_kin"/>
    <property type="match status" value="1"/>
</dbReference>
<evidence type="ECO:0000259" key="17">
    <source>
        <dbReference type="PROSITE" id="PS50106"/>
    </source>
</evidence>
<dbReference type="GO" id="GO:0050839">
    <property type="term" value="F:cell adhesion molecule binding"/>
    <property type="evidence" value="ECO:0007669"/>
    <property type="project" value="TreeGrafter"/>
</dbReference>
<keyword evidence="6 13" id="KW-0728">SH3 domain</keyword>
<evidence type="ECO:0000256" key="8">
    <source>
        <dbReference type="ARBA" id="ARBA00022553"/>
    </source>
</evidence>
<evidence type="ECO:0000256" key="5">
    <source>
        <dbReference type="ARBA" id="ARBA00022427"/>
    </source>
</evidence>
<evidence type="ECO:0000313" key="18">
    <source>
        <dbReference type="Ensembl" id="ENSCSRP00000013199.1"/>
    </source>
</evidence>
<dbReference type="Gene3D" id="2.30.42.10">
    <property type="match status" value="3"/>
</dbReference>